<dbReference type="Pfam" id="PF11712">
    <property type="entry name" value="Vma12"/>
    <property type="match status" value="1"/>
</dbReference>
<dbReference type="Proteomes" id="UP001355207">
    <property type="component" value="Chromosome 9"/>
</dbReference>
<feature type="transmembrane region" description="Helical" evidence="7">
    <location>
        <begin position="216"/>
        <end position="239"/>
    </location>
</feature>
<feature type="compositionally biased region" description="Basic residues" evidence="6">
    <location>
        <begin position="306"/>
        <end position="315"/>
    </location>
</feature>
<feature type="transmembrane region" description="Helical" evidence="7">
    <location>
        <begin position="184"/>
        <end position="204"/>
    </location>
</feature>
<organism evidence="8 9">
    <name type="scientific">Kwoniella dendrophila CBS 6074</name>
    <dbReference type="NCBI Taxonomy" id="1295534"/>
    <lineage>
        <taxon>Eukaryota</taxon>
        <taxon>Fungi</taxon>
        <taxon>Dikarya</taxon>
        <taxon>Basidiomycota</taxon>
        <taxon>Agaricomycotina</taxon>
        <taxon>Tremellomycetes</taxon>
        <taxon>Tremellales</taxon>
        <taxon>Cryptococcaceae</taxon>
        <taxon>Kwoniella</taxon>
    </lineage>
</organism>
<name>A0AAX4K2Q3_9TREE</name>
<proteinExistence type="predicted"/>
<feature type="compositionally biased region" description="Polar residues" evidence="6">
    <location>
        <begin position="35"/>
        <end position="44"/>
    </location>
</feature>
<evidence type="ECO:0000256" key="7">
    <source>
        <dbReference type="SAM" id="Phobius"/>
    </source>
</evidence>
<evidence type="ECO:0000256" key="5">
    <source>
        <dbReference type="ARBA" id="ARBA00023136"/>
    </source>
</evidence>
<gene>
    <name evidence="8" type="ORF">L201_006595</name>
</gene>
<dbReference type="InterPro" id="IPR021013">
    <property type="entry name" value="ATPase_Vma12"/>
</dbReference>
<evidence type="ECO:0008006" key="10">
    <source>
        <dbReference type="Google" id="ProtNLM"/>
    </source>
</evidence>
<evidence type="ECO:0000256" key="3">
    <source>
        <dbReference type="ARBA" id="ARBA00022824"/>
    </source>
</evidence>
<dbReference type="PANTHER" id="PTHR31394">
    <property type="entry name" value="TRANSMEMBRANE PROTEIN 199"/>
    <property type="match status" value="1"/>
</dbReference>
<evidence type="ECO:0000313" key="9">
    <source>
        <dbReference type="Proteomes" id="UP001355207"/>
    </source>
</evidence>
<reference evidence="8 9" key="1">
    <citation type="submission" date="2024-01" db="EMBL/GenBank/DDBJ databases">
        <title>Comparative genomics of Cryptococcus and Kwoniella reveals pathogenesis evolution and contrasting modes of karyotype evolution via chromosome fusion or intercentromeric recombination.</title>
        <authorList>
            <person name="Coelho M.A."/>
            <person name="David-Palma M."/>
            <person name="Shea T."/>
            <person name="Bowers K."/>
            <person name="McGinley-Smith S."/>
            <person name="Mohammad A.W."/>
            <person name="Gnirke A."/>
            <person name="Yurkov A.M."/>
            <person name="Nowrousian M."/>
            <person name="Sun S."/>
            <person name="Cuomo C.A."/>
            <person name="Heitman J."/>
        </authorList>
    </citation>
    <scope>NUCLEOTIDE SEQUENCE [LARGE SCALE GENOMIC DNA]</scope>
    <source>
        <strain evidence="8 9">CBS 6074</strain>
    </source>
</reference>
<accession>A0AAX4K2Q3</accession>
<protein>
    <recommendedName>
        <fullName evidence="10">Endoplasmic reticulum-based factor for assembly of V-ATPase</fullName>
    </recommendedName>
</protein>
<dbReference type="PANTHER" id="PTHR31394:SF1">
    <property type="entry name" value="TRANSMEMBRANE PROTEIN 199"/>
    <property type="match status" value="1"/>
</dbReference>
<dbReference type="GO" id="GO:0005789">
    <property type="term" value="C:endoplasmic reticulum membrane"/>
    <property type="evidence" value="ECO:0007669"/>
    <property type="project" value="UniProtKB-SubCell"/>
</dbReference>
<evidence type="ECO:0000256" key="1">
    <source>
        <dbReference type="ARBA" id="ARBA00004477"/>
    </source>
</evidence>
<evidence type="ECO:0000256" key="4">
    <source>
        <dbReference type="ARBA" id="ARBA00022989"/>
    </source>
</evidence>
<keyword evidence="3" id="KW-0256">Endoplasmic reticulum</keyword>
<keyword evidence="2 7" id="KW-0812">Transmembrane</keyword>
<keyword evidence="5 7" id="KW-0472">Membrane</keyword>
<keyword evidence="9" id="KW-1185">Reference proteome</keyword>
<dbReference type="GeneID" id="91097264"/>
<feature type="compositionally biased region" description="Acidic residues" evidence="6">
    <location>
        <begin position="266"/>
        <end position="277"/>
    </location>
</feature>
<evidence type="ECO:0000256" key="6">
    <source>
        <dbReference type="SAM" id="MobiDB-lite"/>
    </source>
</evidence>
<feature type="region of interest" description="Disordered" evidence="6">
    <location>
        <begin position="265"/>
        <end position="321"/>
    </location>
</feature>
<dbReference type="RefSeq" id="XP_066078411.1">
    <property type="nucleotide sequence ID" value="XM_066222314.1"/>
</dbReference>
<keyword evidence="4 7" id="KW-1133">Transmembrane helix</keyword>
<evidence type="ECO:0000313" key="8">
    <source>
        <dbReference type="EMBL" id="WWC91649.1"/>
    </source>
</evidence>
<evidence type="ECO:0000256" key="2">
    <source>
        <dbReference type="ARBA" id="ARBA00022692"/>
    </source>
</evidence>
<feature type="region of interest" description="Disordered" evidence="6">
    <location>
        <begin position="30"/>
        <end position="55"/>
    </location>
</feature>
<dbReference type="EMBL" id="CP144106">
    <property type="protein sequence ID" value="WWC91649.1"/>
    <property type="molecule type" value="Genomic_DNA"/>
</dbReference>
<dbReference type="GO" id="GO:0070072">
    <property type="term" value="P:vacuolar proton-transporting V-type ATPase complex assembly"/>
    <property type="evidence" value="ECO:0007669"/>
    <property type="project" value="InterPro"/>
</dbReference>
<dbReference type="AlphaFoldDB" id="A0AAX4K2Q3"/>
<comment type="subcellular location">
    <subcellularLocation>
        <location evidence="1">Endoplasmic reticulum membrane</location>
        <topology evidence="1">Multi-pass membrane protein</topology>
    </subcellularLocation>
</comment>
<sequence>MATLLTLPPQLLEKIQDLLGHDVDLPKNLREELSRTTSQKSHAINNEDDISVEEPSLWGPQQADKTQDESQDESEDIAKQQVVLVEQPKPLTIPHEIIEDLSRWAGSDKGKKRLGKAGLDPNNYSSIALLAGTEIYIPPNELERLRLAENPDKPNPYIPSYLSSSTSNRTIGLGKEYRKLSKTVSTIFNILFSIFGSSIAVYLACKSSAGYSTELSLLLSILTGLIVGLADGILVYLFNKKVVESRKERHKFGLKFLRGSGKLDENEATDQIDEQEEGKEKLSNEDDVDGQITDLPENENTQASGIKKHIRLRRRGLNDRT</sequence>